<name>A0AC35F8A0_9BILA</name>
<evidence type="ECO:0000313" key="2">
    <source>
        <dbReference type="WBParaSite" id="PS1159_v2.g14767.t1"/>
    </source>
</evidence>
<protein>
    <submittedName>
        <fullName evidence="2">Uncharacterized protein</fullName>
    </submittedName>
</protein>
<organism evidence="1 2">
    <name type="scientific">Panagrolaimus sp. PS1159</name>
    <dbReference type="NCBI Taxonomy" id="55785"/>
    <lineage>
        <taxon>Eukaryota</taxon>
        <taxon>Metazoa</taxon>
        <taxon>Ecdysozoa</taxon>
        <taxon>Nematoda</taxon>
        <taxon>Chromadorea</taxon>
        <taxon>Rhabditida</taxon>
        <taxon>Tylenchina</taxon>
        <taxon>Panagrolaimomorpha</taxon>
        <taxon>Panagrolaimoidea</taxon>
        <taxon>Panagrolaimidae</taxon>
        <taxon>Panagrolaimus</taxon>
    </lineage>
</organism>
<proteinExistence type="predicted"/>
<sequence>MIFSFNKITTVFVIIALSLISFNNVKADDNDERFRNYAINSLSSIATKAGQLDSNVGAYQGSYSSANNEDAYYPKFPYSKYMHPPPPPPGGPHGTDDMKPRDPQAEKGRNSRDPDYEDYYENKIKNLKHQS</sequence>
<dbReference type="Proteomes" id="UP000887580">
    <property type="component" value="Unplaced"/>
</dbReference>
<evidence type="ECO:0000313" key="1">
    <source>
        <dbReference type="Proteomes" id="UP000887580"/>
    </source>
</evidence>
<dbReference type="WBParaSite" id="PS1159_v2.g14767.t1">
    <property type="protein sequence ID" value="PS1159_v2.g14767.t1"/>
    <property type="gene ID" value="PS1159_v2.g14767"/>
</dbReference>
<accession>A0AC35F8A0</accession>
<reference evidence="2" key="1">
    <citation type="submission" date="2022-11" db="UniProtKB">
        <authorList>
            <consortium name="WormBaseParasite"/>
        </authorList>
    </citation>
    <scope>IDENTIFICATION</scope>
</reference>